<accession>A0ABT5STJ2</accession>
<name>A0ABT5STJ2_9PSEU</name>
<dbReference type="EMBL" id="JAQZAO010000005">
    <property type="protein sequence ID" value="MDD7966172.1"/>
    <property type="molecule type" value="Genomic_DNA"/>
</dbReference>
<dbReference type="Pfam" id="PF12686">
    <property type="entry name" value="DUF3800"/>
    <property type="match status" value="1"/>
</dbReference>
<keyword evidence="2" id="KW-1185">Reference proteome</keyword>
<dbReference type="RefSeq" id="WP_274200702.1">
    <property type="nucleotide sequence ID" value="NZ_JAQZAO010000005.1"/>
</dbReference>
<evidence type="ECO:0000313" key="1">
    <source>
        <dbReference type="EMBL" id="MDD7966172.1"/>
    </source>
</evidence>
<organism evidence="1 2">
    <name type="scientific">Actinomycetospora lemnae</name>
    <dbReference type="NCBI Taxonomy" id="3019891"/>
    <lineage>
        <taxon>Bacteria</taxon>
        <taxon>Bacillati</taxon>
        <taxon>Actinomycetota</taxon>
        <taxon>Actinomycetes</taxon>
        <taxon>Pseudonocardiales</taxon>
        <taxon>Pseudonocardiaceae</taxon>
        <taxon>Actinomycetospora</taxon>
    </lineage>
</organism>
<comment type="caution">
    <text evidence="1">The sequence shown here is derived from an EMBL/GenBank/DDBJ whole genome shotgun (WGS) entry which is preliminary data.</text>
</comment>
<sequence length="254" mass="28516">MVLIAYVDETGDTGDVAKSGSSSCYGLGCLLMELDSWGASFESTLELRRRLKQSHGLPFRTEVKANYLIRGGGPIRALNLAPNHRSIIYRAHLRHVAQLRARAFAVVVDKRSARMQSDGFFFTAWQALMNRLERTSTKERQPILIVHDEGEDFAVRREVRKARRFLTAGKAYGGGYFIQPLKWIVEDPVPRNSQHSYYIQIADMIAYAGWRTYMAPSKGVAQVVPQSMWQELGPGIHAKVNMFSGGTPGVVVRK</sequence>
<proteinExistence type="predicted"/>
<gene>
    <name evidence="1" type="ORF">PGB27_12565</name>
</gene>
<evidence type="ECO:0000313" key="2">
    <source>
        <dbReference type="Proteomes" id="UP001300763"/>
    </source>
</evidence>
<reference evidence="1 2" key="1">
    <citation type="submission" date="2023-02" db="EMBL/GenBank/DDBJ databases">
        <title>Genome sequencing required for Actinomycetospora new species description.</title>
        <authorList>
            <person name="Saimee Y."/>
            <person name="Duangmal K."/>
        </authorList>
    </citation>
    <scope>NUCLEOTIDE SEQUENCE [LARGE SCALE GENOMIC DNA]</scope>
    <source>
        <strain evidence="1 2">DW7H6</strain>
    </source>
</reference>
<protein>
    <submittedName>
        <fullName evidence="1">DUF3800 domain-containing protein</fullName>
    </submittedName>
</protein>
<dbReference type="Proteomes" id="UP001300763">
    <property type="component" value="Unassembled WGS sequence"/>
</dbReference>
<dbReference type="InterPro" id="IPR024524">
    <property type="entry name" value="DUF3800"/>
</dbReference>